<dbReference type="InterPro" id="IPR042065">
    <property type="entry name" value="E3_ELL-like"/>
</dbReference>
<feature type="region of interest" description="Disordered" evidence="1">
    <location>
        <begin position="311"/>
        <end position="737"/>
    </location>
</feature>
<feature type="compositionally biased region" description="Low complexity" evidence="1">
    <location>
        <begin position="652"/>
        <end position="668"/>
    </location>
</feature>
<evidence type="ECO:0000256" key="1">
    <source>
        <dbReference type="SAM" id="MobiDB-lite"/>
    </source>
</evidence>
<feature type="region of interest" description="Disordered" evidence="1">
    <location>
        <begin position="121"/>
        <end position="205"/>
    </location>
</feature>
<evidence type="ECO:0000313" key="2">
    <source>
        <dbReference type="EMBL" id="THV08594.1"/>
    </source>
</evidence>
<feature type="compositionally biased region" description="Low complexity" evidence="1">
    <location>
        <begin position="189"/>
        <end position="205"/>
    </location>
</feature>
<feature type="compositionally biased region" description="Basic and acidic residues" evidence="1">
    <location>
        <begin position="352"/>
        <end position="391"/>
    </location>
</feature>
<proteinExistence type="predicted"/>
<dbReference type="OrthoDB" id="2587563at2759"/>
<evidence type="ECO:0000313" key="3">
    <source>
        <dbReference type="Proteomes" id="UP000297245"/>
    </source>
</evidence>
<dbReference type="Proteomes" id="UP000297245">
    <property type="component" value="Unassembled WGS sequence"/>
</dbReference>
<dbReference type="AlphaFoldDB" id="A0A4S8N131"/>
<feature type="compositionally biased region" description="Polar residues" evidence="1">
    <location>
        <begin position="717"/>
        <end position="727"/>
    </location>
</feature>
<sequence length="815" mass="90048">MPLPTGTYALHGHSRPGDPVQLKPKHAFIVRLSSETLNALDAFPNNPELNFQFGDNPGFFVGESFFPVHQQKEEICHDLYLRSATANRPNVPLKLYANVTGKLTVSERMLDKDLEDRIRKRTADAASQRSVARTKFIDSPAELSAPSGGKKKKEPSMFRKPINSKAPEPSKISRPGQSNTLPPRPQPALPSSSQSSQRSSSNGSLRSRLIHYLAGGERTSDETTRAVAPDCGPELKMEILQLLEQVAEQIPTKNSSKRLWRLKSKTWVDIRPYEWPKLSEADRTRMAREARMALKSLNIPESDPAWDHVKYRATGSTPTDKPTTQRPSSPAPRPSLSTHEPAPTLAPKKGVSSKDAKEKKARVKNEPKEIMMKDESKPRVLEKPATVEKTSKNVSQPSGTSAKAPAAANSRLSPSLTVARKPGSGFRLSKPTDRAPKLDTARSRSPFPPTGVSGVTDNVRLSEAKTTKTTTSTSSVSRQAGTNSRDSDVSMRDETRQARDSMGEPKVKREAHEDRYASQTHRVKQLKEDERSEARWKEKTEKGRVQDMARNDGSSLKRKKDIYEEDRDYREGSSTSKTSGQKKRKTLDDRDRPSLPSSSSKERQVSKPIVKESQAPRLSDMDARKAMKKELSPLHAAPLPKIKKGSSPAPPIAASSSTTSSSSSSSKLGKAKASRRRDNIYTSSEDEGEITSSNPRSTPLPLPTPPTAPLPERPSHTRSGISQSQSKALPKDPAGLRARYTHEYRQYLKTFQAALDERSKIERLLENFPDGSDGSLTDDGGLDLMDKEGLSKIVGDNKKLRQELQNIQQAYESLG</sequence>
<organism evidence="2 3">
    <name type="scientific">Dendrothele bispora (strain CBS 962.96)</name>
    <dbReference type="NCBI Taxonomy" id="1314807"/>
    <lineage>
        <taxon>Eukaryota</taxon>
        <taxon>Fungi</taxon>
        <taxon>Dikarya</taxon>
        <taxon>Basidiomycota</taxon>
        <taxon>Agaricomycotina</taxon>
        <taxon>Agaricomycetes</taxon>
        <taxon>Agaricomycetidae</taxon>
        <taxon>Agaricales</taxon>
        <taxon>Agaricales incertae sedis</taxon>
        <taxon>Dendrothele</taxon>
    </lineage>
</organism>
<accession>A0A4S8N131</accession>
<keyword evidence="3" id="KW-1185">Reference proteome</keyword>
<evidence type="ECO:0008006" key="4">
    <source>
        <dbReference type="Google" id="ProtNLM"/>
    </source>
</evidence>
<gene>
    <name evidence="2" type="ORF">K435DRAFT_788017</name>
</gene>
<feature type="compositionally biased region" description="Basic and acidic residues" evidence="1">
    <location>
        <begin position="525"/>
        <end position="550"/>
    </location>
</feature>
<feature type="compositionally biased region" description="Polar residues" evidence="1">
    <location>
        <begin position="314"/>
        <end position="325"/>
    </location>
</feature>
<feature type="compositionally biased region" description="Basic and acidic residues" evidence="1">
    <location>
        <begin position="619"/>
        <end position="632"/>
    </location>
</feature>
<protein>
    <recommendedName>
        <fullName evidence="4">RNA polymerase II elongation factor ELL N-terminal domain-containing protein</fullName>
    </recommendedName>
</protein>
<feature type="compositionally biased region" description="Polar residues" evidence="1">
    <location>
        <begin position="392"/>
        <end position="401"/>
    </location>
</feature>
<feature type="compositionally biased region" description="Pro residues" evidence="1">
    <location>
        <begin position="698"/>
        <end position="712"/>
    </location>
</feature>
<reference evidence="2 3" key="1">
    <citation type="journal article" date="2019" name="Nat. Ecol. Evol.">
        <title>Megaphylogeny resolves global patterns of mushroom evolution.</title>
        <authorList>
            <person name="Varga T."/>
            <person name="Krizsan K."/>
            <person name="Foldi C."/>
            <person name="Dima B."/>
            <person name="Sanchez-Garcia M."/>
            <person name="Sanchez-Ramirez S."/>
            <person name="Szollosi G.J."/>
            <person name="Szarkandi J.G."/>
            <person name="Papp V."/>
            <person name="Albert L."/>
            <person name="Andreopoulos W."/>
            <person name="Angelini C."/>
            <person name="Antonin V."/>
            <person name="Barry K.W."/>
            <person name="Bougher N.L."/>
            <person name="Buchanan P."/>
            <person name="Buyck B."/>
            <person name="Bense V."/>
            <person name="Catcheside P."/>
            <person name="Chovatia M."/>
            <person name="Cooper J."/>
            <person name="Damon W."/>
            <person name="Desjardin D."/>
            <person name="Finy P."/>
            <person name="Geml J."/>
            <person name="Haridas S."/>
            <person name="Hughes K."/>
            <person name="Justo A."/>
            <person name="Karasinski D."/>
            <person name="Kautmanova I."/>
            <person name="Kiss B."/>
            <person name="Kocsube S."/>
            <person name="Kotiranta H."/>
            <person name="LaButti K.M."/>
            <person name="Lechner B.E."/>
            <person name="Liimatainen K."/>
            <person name="Lipzen A."/>
            <person name="Lukacs Z."/>
            <person name="Mihaltcheva S."/>
            <person name="Morgado L.N."/>
            <person name="Niskanen T."/>
            <person name="Noordeloos M.E."/>
            <person name="Ohm R.A."/>
            <person name="Ortiz-Santana B."/>
            <person name="Ovrebo C."/>
            <person name="Racz N."/>
            <person name="Riley R."/>
            <person name="Savchenko A."/>
            <person name="Shiryaev A."/>
            <person name="Soop K."/>
            <person name="Spirin V."/>
            <person name="Szebenyi C."/>
            <person name="Tomsovsky M."/>
            <person name="Tulloss R.E."/>
            <person name="Uehling J."/>
            <person name="Grigoriev I.V."/>
            <person name="Vagvolgyi C."/>
            <person name="Papp T."/>
            <person name="Martin F.M."/>
            <person name="Miettinen O."/>
            <person name="Hibbett D.S."/>
            <person name="Nagy L.G."/>
        </authorList>
    </citation>
    <scope>NUCLEOTIDE SEQUENCE [LARGE SCALE GENOMIC DNA]</scope>
    <source>
        <strain evidence="2 3">CBS 962.96</strain>
    </source>
</reference>
<feature type="compositionally biased region" description="Basic and acidic residues" evidence="1">
    <location>
        <begin position="430"/>
        <end position="442"/>
    </location>
</feature>
<dbReference type="Gene3D" id="1.10.10.2670">
    <property type="entry name" value="E3 ubiquitin-protein ligase"/>
    <property type="match status" value="1"/>
</dbReference>
<name>A0A4S8N131_DENBC</name>
<feature type="compositionally biased region" description="Basic and acidic residues" evidence="1">
    <location>
        <begin position="485"/>
        <end position="516"/>
    </location>
</feature>
<dbReference type="EMBL" id="ML179035">
    <property type="protein sequence ID" value="THV08594.1"/>
    <property type="molecule type" value="Genomic_DNA"/>
</dbReference>